<keyword evidence="5" id="KW-0539">Nucleus</keyword>
<name>A0A4W5M808_9TELE</name>
<keyword evidence="4" id="KW-0779">Telomere</keyword>
<dbReference type="Ensembl" id="ENSHHUT00000035445.1">
    <property type="protein sequence ID" value="ENSHHUP00000034078.1"/>
    <property type="gene ID" value="ENSHHUG00000021481.1"/>
</dbReference>
<keyword evidence="3" id="KW-0158">Chromosome</keyword>
<dbReference type="GO" id="GO:0042162">
    <property type="term" value="F:telomeric DNA binding"/>
    <property type="evidence" value="ECO:0007669"/>
    <property type="project" value="InterPro"/>
</dbReference>
<evidence type="ECO:0000313" key="7">
    <source>
        <dbReference type="Ensembl" id="ENSHHUP00000034078.1"/>
    </source>
</evidence>
<organism evidence="7 8">
    <name type="scientific">Hucho hucho</name>
    <name type="common">huchen</name>
    <dbReference type="NCBI Taxonomy" id="62062"/>
    <lineage>
        <taxon>Eukaryota</taxon>
        <taxon>Metazoa</taxon>
        <taxon>Chordata</taxon>
        <taxon>Craniata</taxon>
        <taxon>Vertebrata</taxon>
        <taxon>Euteleostomi</taxon>
        <taxon>Actinopterygii</taxon>
        <taxon>Neopterygii</taxon>
        <taxon>Teleostei</taxon>
        <taxon>Protacanthopterygii</taxon>
        <taxon>Salmoniformes</taxon>
        <taxon>Salmonidae</taxon>
        <taxon>Salmoninae</taxon>
        <taxon>Hucho</taxon>
    </lineage>
</organism>
<reference evidence="7" key="2">
    <citation type="submission" date="2025-08" db="UniProtKB">
        <authorList>
            <consortium name="Ensembl"/>
        </authorList>
    </citation>
    <scope>IDENTIFICATION</scope>
</reference>
<proteinExistence type="predicted"/>
<keyword evidence="8" id="KW-1185">Reference proteome</keyword>
<dbReference type="GO" id="GO:0070198">
    <property type="term" value="P:protein localization to chromosome, telomeric region"/>
    <property type="evidence" value="ECO:0007669"/>
    <property type="project" value="TreeGrafter"/>
</dbReference>
<evidence type="ECO:0000256" key="1">
    <source>
        <dbReference type="ARBA" id="ARBA00004123"/>
    </source>
</evidence>
<dbReference type="PANTHER" id="PTHR14487">
    <property type="entry name" value="ADRENOCORTICAL DYSPLASIA PROTEIN ACD"/>
    <property type="match status" value="1"/>
</dbReference>
<dbReference type="GO" id="GO:0032211">
    <property type="term" value="P:negative regulation of telomere maintenance via telomerase"/>
    <property type="evidence" value="ECO:0007669"/>
    <property type="project" value="TreeGrafter"/>
</dbReference>
<dbReference type="STRING" id="62062.ENSHHUP00000034078"/>
<reference evidence="8" key="1">
    <citation type="submission" date="2018-06" db="EMBL/GenBank/DDBJ databases">
        <title>Genome assembly of Danube salmon.</title>
        <authorList>
            <person name="Macqueen D.J."/>
            <person name="Gundappa M.K."/>
        </authorList>
    </citation>
    <scope>NUCLEOTIDE SEQUENCE [LARGE SCALE GENOMIC DNA]</scope>
</reference>
<dbReference type="GO" id="GO:0016233">
    <property type="term" value="P:telomere capping"/>
    <property type="evidence" value="ECO:0007669"/>
    <property type="project" value="InterPro"/>
</dbReference>
<dbReference type="GO" id="GO:0005697">
    <property type="term" value="C:telomerase holoenzyme complex"/>
    <property type="evidence" value="ECO:0007669"/>
    <property type="project" value="InterPro"/>
</dbReference>
<dbReference type="InterPro" id="IPR028631">
    <property type="entry name" value="ACD"/>
</dbReference>
<evidence type="ECO:0000259" key="6">
    <source>
        <dbReference type="Pfam" id="PF10341"/>
    </source>
</evidence>
<evidence type="ECO:0000313" key="8">
    <source>
        <dbReference type="Proteomes" id="UP000314982"/>
    </source>
</evidence>
<dbReference type="AlphaFoldDB" id="A0A4W5M808"/>
<dbReference type="GO" id="GO:0007004">
    <property type="term" value="P:telomere maintenance via telomerase"/>
    <property type="evidence" value="ECO:0007669"/>
    <property type="project" value="InterPro"/>
</dbReference>
<reference evidence="7" key="3">
    <citation type="submission" date="2025-09" db="UniProtKB">
        <authorList>
            <consortium name="Ensembl"/>
        </authorList>
    </citation>
    <scope>IDENTIFICATION</scope>
</reference>
<dbReference type="Pfam" id="PF10341">
    <property type="entry name" value="TPP1"/>
    <property type="match status" value="1"/>
</dbReference>
<evidence type="ECO:0000256" key="5">
    <source>
        <dbReference type="ARBA" id="ARBA00023242"/>
    </source>
</evidence>
<comment type="subcellular location">
    <subcellularLocation>
        <location evidence="2">Chromosome</location>
        <location evidence="2">Telomere</location>
    </subcellularLocation>
    <subcellularLocation>
        <location evidence="1">Nucleus</location>
    </subcellularLocation>
</comment>
<protein>
    <recommendedName>
        <fullName evidence="6">Shelterin complex subunit TPP1/Est3 domain-containing protein</fullName>
    </recommendedName>
</protein>
<feature type="domain" description="Shelterin complex subunit TPP1/Est3" evidence="6">
    <location>
        <begin position="51"/>
        <end position="154"/>
    </location>
</feature>
<dbReference type="Gene3D" id="2.40.50.960">
    <property type="match status" value="1"/>
</dbReference>
<evidence type="ECO:0000256" key="4">
    <source>
        <dbReference type="ARBA" id="ARBA00022895"/>
    </source>
</evidence>
<evidence type="ECO:0000256" key="3">
    <source>
        <dbReference type="ARBA" id="ARBA00022454"/>
    </source>
</evidence>
<dbReference type="Proteomes" id="UP000314982">
    <property type="component" value="Unassembled WGS sequence"/>
</dbReference>
<accession>A0A4W5M808</accession>
<evidence type="ECO:0000256" key="2">
    <source>
        <dbReference type="ARBA" id="ARBA00004574"/>
    </source>
</evidence>
<dbReference type="GeneTree" id="ENSGT00940000175365"/>
<dbReference type="PANTHER" id="PTHR14487:SF3">
    <property type="entry name" value="ADRENOCORTICAL DYSPLASIA PROTEIN HOMOLOG"/>
    <property type="match status" value="1"/>
</dbReference>
<dbReference type="InterPro" id="IPR019437">
    <property type="entry name" value="TPP1/Est3"/>
</dbReference>
<sequence length="204" mass="23500">MDRPVASADGFRISPPENVDCIDIQNWPKWIWRFEIVLGCVAMTRGRRTKLEPWIEQVILSYGTDPKEEKKNTLMKAHVVGVGRMSESQARQTEGLTTLLFLSDGVVHIPAILTQDAWETLQEQEDRECFSSLINCTVCVYSYTLQFNMDSEQVRVSDPMILVLVVLWSWRDSSCSLFFTIHILFYSKCVLIYSDKEPVLLIGW</sequence>
<dbReference type="GO" id="GO:0070187">
    <property type="term" value="C:shelterin complex"/>
    <property type="evidence" value="ECO:0007669"/>
    <property type="project" value="InterPro"/>
</dbReference>